<dbReference type="Gene3D" id="1.10.357.10">
    <property type="entry name" value="Tetracycline Repressor, domain 2"/>
    <property type="match status" value="1"/>
</dbReference>
<dbReference type="InterPro" id="IPR036271">
    <property type="entry name" value="Tet_transcr_reg_TetR-rel_C_sf"/>
</dbReference>
<gene>
    <name evidence="7" type="ORF">AB0C36_09420</name>
</gene>
<feature type="DNA-binding region" description="H-T-H motif" evidence="4">
    <location>
        <begin position="63"/>
        <end position="82"/>
    </location>
</feature>
<keyword evidence="3" id="KW-0804">Transcription</keyword>
<feature type="compositionally biased region" description="Low complexity" evidence="5">
    <location>
        <begin position="1"/>
        <end position="22"/>
    </location>
</feature>
<organism evidence="7 8">
    <name type="scientific">Streptodolium elevatio</name>
    <dbReference type="NCBI Taxonomy" id="3157996"/>
    <lineage>
        <taxon>Bacteria</taxon>
        <taxon>Bacillati</taxon>
        <taxon>Actinomycetota</taxon>
        <taxon>Actinomycetes</taxon>
        <taxon>Kitasatosporales</taxon>
        <taxon>Streptomycetaceae</taxon>
        <taxon>Streptodolium</taxon>
    </lineage>
</organism>
<protein>
    <submittedName>
        <fullName evidence="7">TetR/AcrR family transcriptional regulator</fullName>
    </submittedName>
</protein>
<evidence type="ECO:0000313" key="8">
    <source>
        <dbReference type="Proteomes" id="UP001551482"/>
    </source>
</evidence>
<evidence type="ECO:0000313" key="7">
    <source>
        <dbReference type="EMBL" id="MEU8133714.1"/>
    </source>
</evidence>
<dbReference type="SUPFAM" id="SSF48498">
    <property type="entry name" value="Tetracyclin repressor-like, C-terminal domain"/>
    <property type="match status" value="1"/>
</dbReference>
<evidence type="ECO:0000256" key="2">
    <source>
        <dbReference type="ARBA" id="ARBA00023125"/>
    </source>
</evidence>
<keyword evidence="8" id="KW-1185">Reference proteome</keyword>
<dbReference type="InterPro" id="IPR001647">
    <property type="entry name" value="HTH_TetR"/>
</dbReference>
<dbReference type="RefSeq" id="WP_358351666.1">
    <property type="nucleotide sequence ID" value="NZ_JBEZFP010000017.1"/>
</dbReference>
<feature type="region of interest" description="Disordered" evidence="5">
    <location>
        <begin position="1"/>
        <end position="42"/>
    </location>
</feature>
<feature type="domain" description="HTH tetR-type" evidence="6">
    <location>
        <begin position="42"/>
        <end position="100"/>
    </location>
</feature>
<evidence type="ECO:0000256" key="4">
    <source>
        <dbReference type="PROSITE-ProRule" id="PRU00335"/>
    </source>
</evidence>
<reference evidence="7 8" key="1">
    <citation type="submission" date="2024-06" db="EMBL/GenBank/DDBJ databases">
        <title>The Natural Products Discovery Center: Release of the First 8490 Sequenced Strains for Exploring Actinobacteria Biosynthetic Diversity.</title>
        <authorList>
            <person name="Kalkreuter E."/>
            <person name="Kautsar S.A."/>
            <person name="Yang D."/>
            <person name="Bader C.D."/>
            <person name="Teijaro C.N."/>
            <person name="Fluegel L."/>
            <person name="Davis C.M."/>
            <person name="Simpson J.R."/>
            <person name="Lauterbach L."/>
            <person name="Steele A.D."/>
            <person name="Gui C."/>
            <person name="Meng S."/>
            <person name="Li G."/>
            <person name="Viehrig K."/>
            <person name="Ye F."/>
            <person name="Su P."/>
            <person name="Kiefer A.F."/>
            <person name="Nichols A."/>
            <person name="Cepeda A.J."/>
            <person name="Yan W."/>
            <person name="Fan B."/>
            <person name="Jiang Y."/>
            <person name="Adhikari A."/>
            <person name="Zheng C.-J."/>
            <person name="Schuster L."/>
            <person name="Cowan T.M."/>
            <person name="Smanski M.J."/>
            <person name="Chevrette M.G."/>
            <person name="De Carvalho L.P.S."/>
            <person name="Shen B."/>
        </authorList>
    </citation>
    <scope>NUCLEOTIDE SEQUENCE [LARGE SCALE GENOMIC DNA]</scope>
    <source>
        <strain evidence="7 8">NPDC048946</strain>
    </source>
</reference>
<dbReference type="EMBL" id="JBEZFP010000017">
    <property type="protein sequence ID" value="MEU8133714.1"/>
    <property type="molecule type" value="Genomic_DNA"/>
</dbReference>
<dbReference type="Proteomes" id="UP001551482">
    <property type="component" value="Unassembled WGS sequence"/>
</dbReference>
<dbReference type="PANTHER" id="PTHR30055">
    <property type="entry name" value="HTH-TYPE TRANSCRIPTIONAL REGULATOR RUTR"/>
    <property type="match status" value="1"/>
</dbReference>
<dbReference type="PANTHER" id="PTHR30055:SF234">
    <property type="entry name" value="HTH-TYPE TRANSCRIPTIONAL REGULATOR BETI"/>
    <property type="match status" value="1"/>
</dbReference>
<dbReference type="Pfam" id="PF00440">
    <property type="entry name" value="TetR_N"/>
    <property type="match status" value="1"/>
</dbReference>
<evidence type="ECO:0000256" key="3">
    <source>
        <dbReference type="ARBA" id="ARBA00023163"/>
    </source>
</evidence>
<dbReference type="SUPFAM" id="SSF46689">
    <property type="entry name" value="Homeodomain-like"/>
    <property type="match status" value="1"/>
</dbReference>
<evidence type="ECO:0000259" key="6">
    <source>
        <dbReference type="PROSITE" id="PS50977"/>
    </source>
</evidence>
<dbReference type="InterPro" id="IPR050109">
    <property type="entry name" value="HTH-type_TetR-like_transc_reg"/>
</dbReference>
<accession>A0ABV3DFH9</accession>
<dbReference type="PROSITE" id="PS50977">
    <property type="entry name" value="HTH_TETR_2"/>
    <property type="match status" value="1"/>
</dbReference>
<sequence length="222" mass="23391">MAGRPAGQQAAGQSAGESAGQSVEHPAKGAAAPERPRRRDAERNAAAIVDAGLTCLLADPQAGMAAIARAAGVSRVTLYAHFPTRESLLEAALDRSVAEAVDAVAGTTDSGPADEALAGLIRSSWQVLDRHASLFTAVSASLTPDQMRERHERILAPVHRLVLRGRRDGVFRDDVPATWLVTVLYSLVHAAAAEMQAGRLSSREAPDLLVTTVLATWRPQPA</sequence>
<comment type="caution">
    <text evidence="7">The sequence shown here is derived from an EMBL/GenBank/DDBJ whole genome shotgun (WGS) entry which is preliminary data.</text>
</comment>
<keyword evidence="2 4" id="KW-0238">DNA-binding</keyword>
<name>A0ABV3DFH9_9ACTN</name>
<proteinExistence type="predicted"/>
<keyword evidence="1" id="KW-0805">Transcription regulation</keyword>
<dbReference type="InterPro" id="IPR009057">
    <property type="entry name" value="Homeodomain-like_sf"/>
</dbReference>
<evidence type="ECO:0000256" key="5">
    <source>
        <dbReference type="SAM" id="MobiDB-lite"/>
    </source>
</evidence>
<evidence type="ECO:0000256" key="1">
    <source>
        <dbReference type="ARBA" id="ARBA00023015"/>
    </source>
</evidence>